<evidence type="ECO:0000256" key="1">
    <source>
        <dbReference type="ARBA" id="ARBA00001966"/>
    </source>
</evidence>
<dbReference type="Pfam" id="PF13353">
    <property type="entry name" value="Fer4_12"/>
    <property type="match status" value="1"/>
</dbReference>
<comment type="caution">
    <text evidence="7">The sequence shown here is derived from an EMBL/GenBank/DDBJ whole genome shotgun (WGS) entry which is preliminary data.</text>
</comment>
<dbReference type="InterPro" id="IPR007197">
    <property type="entry name" value="rSAM"/>
</dbReference>
<evidence type="ECO:0000256" key="6">
    <source>
        <dbReference type="ARBA" id="ARBA00023014"/>
    </source>
</evidence>
<dbReference type="SFLD" id="SFLDG01066">
    <property type="entry name" value="organic_radical-activating_enz"/>
    <property type="match status" value="1"/>
</dbReference>
<keyword evidence="6" id="KW-0411">Iron-sulfur</keyword>
<dbReference type="Proteomes" id="UP000551499">
    <property type="component" value="Unassembled WGS sequence"/>
</dbReference>
<evidence type="ECO:0000256" key="5">
    <source>
        <dbReference type="ARBA" id="ARBA00023004"/>
    </source>
</evidence>
<proteinExistence type="predicted"/>
<evidence type="ECO:0000256" key="2">
    <source>
        <dbReference type="ARBA" id="ARBA00022485"/>
    </source>
</evidence>
<accession>A0A841UKV6</accession>
<dbReference type="InterPro" id="IPR058240">
    <property type="entry name" value="rSAM_sf"/>
</dbReference>
<keyword evidence="3" id="KW-0949">S-adenosyl-L-methionine</keyword>
<dbReference type="PANTHER" id="PTHR30352:SF2">
    <property type="entry name" value="ANAEROBIC RIBONUCLEOSIDE-TRIPHOSPHATE REDUCTASE-ACTIVATING PROTEIN"/>
    <property type="match status" value="1"/>
</dbReference>
<comment type="cofactor">
    <cofactor evidence="1">
        <name>[4Fe-4S] cluster</name>
        <dbReference type="ChEBI" id="CHEBI:49883"/>
    </cofactor>
</comment>
<sequence>MELRINKFLPHTRAEGPGERACIWVQGCPIRCPGCAVPWTWEDNGGKIVETERLFERILSSPTIEGVTFVGGEPFAQAAALAHLGQLLQKVGLSVVTFTGYLYENLSTSSRQDWHNLLAVTDLLIDGPYRQDLNDINRPWVGSSNQQYHFLSPRYLHMKNTLTNIANRLEIRIYQDGQIFLNGMASSEQIESLINNSGFYISSATIPSDR</sequence>
<dbReference type="RefSeq" id="WP_185237208.1">
    <property type="nucleotide sequence ID" value="NZ_JACEGB010000139.1"/>
</dbReference>
<dbReference type="SUPFAM" id="SSF102114">
    <property type="entry name" value="Radical SAM enzymes"/>
    <property type="match status" value="1"/>
</dbReference>
<keyword evidence="4" id="KW-0479">Metal-binding</keyword>
<evidence type="ECO:0000313" key="8">
    <source>
        <dbReference type="Proteomes" id="UP000551499"/>
    </source>
</evidence>
<name>A0A841UKV6_MICAE</name>
<dbReference type="EMBL" id="JACEGB010000139">
    <property type="protein sequence ID" value="MBC1190735.1"/>
    <property type="molecule type" value="Genomic_DNA"/>
</dbReference>
<keyword evidence="2" id="KW-0004">4Fe-4S</keyword>
<dbReference type="SFLD" id="SFLDS00029">
    <property type="entry name" value="Radical_SAM"/>
    <property type="match status" value="1"/>
</dbReference>
<protein>
    <submittedName>
        <fullName evidence="7">Radical SAM protein</fullName>
    </submittedName>
</protein>
<evidence type="ECO:0000256" key="4">
    <source>
        <dbReference type="ARBA" id="ARBA00022723"/>
    </source>
</evidence>
<organism evidence="7 8">
    <name type="scientific">Microcystis aeruginosa BLCC-F108</name>
    <dbReference type="NCBI Taxonomy" id="2755317"/>
    <lineage>
        <taxon>Bacteria</taxon>
        <taxon>Bacillati</taxon>
        <taxon>Cyanobacteriota</taxon>
        <taxon>Cyanophyceae</taxon>
        <taxon>Oscillatoriophycideae</taxon>
        <taxon>Chroococcales</taxon>
        <taxon>Microcystaceae</taxon>
        <taxon>Microcystis</taxon>
    </lineage>
</organism>
<reference evidence="7 8" key="1">
    <citation type="submission" date="2020-07" db="EMBL/GenBank/DDBJ databases">
        <title>Genomes of two Microcystis aeruginosa (Cyanobacteria) strains from Florida (USA) with disparate toxicogenic potential.</title>
        <authorList>
            <person name="Lefler F.W."/>
            <person name="Barbosa M."/>
            <person name="Berthold D.E."/>
            <person name="Laughinghouse H.D. IV."/>
        </authorList>
    </citation>
    <scope>NUCLEOTIDE SEQUENCE [LARGE SCALE GENOMIC DNA]</scope>
    <source>
        <strain evidence="7 8">BLCCF108</strain>
    </source>
</reference>
<dbReference type="AlphaFoldDB" id="A0A841UKV6"/>
<dbReference type="InterPro" id="IPR034457">
    <property type="entry name" value="Organic_radical-activating"/>
</dbReference>
<dbReference type="GO" id="GO:0046872">
    <property type="term" value="F:metal ion binding"/>
    <property type="evidence" value="ECO:0007669"/>
    <property type="project" value="UniProtKB-KW"/>
</dbReference>
<dbReference type="GO" id="GO:0051539">
    <property type="term" value="F:4 iron, 4 sulfur cluster binding"/>
    <property type="evidence" value="ECO:0007669"/>
    <property type="project" value="UniProtKB-KW"/>
</dbReference>
<dbReference type="GO" id="GO:0004748">
    <property type="term" value="F:ribonucleoside-diphosphate reductase activity, thioredoxin disulfide as acceptor"/>
    <property type="evidence" value="ECO:0007669"/>
    <property type="project" value="TreeGrafter"/>
</dbReference>
<dbReference type="InterPro" id="IPR013785">
    <property type="entry name" value="Aldolase_TIM"/>
</dbReference>
<dbReference type="PANTHER" id="PTHR30352">
    <property type="entry name" value="PYRUVATE FORMATE-LYASE-ACTIVATING ENZYME"/>
    <property type="match status" value="1"/>
</dbReference>
<dbReference type="GO" id="GO:0043365">
    <property type="term" value="F:[formate-C-acetyltransferase]-activating enzyme activity"/>
    <property type="evidence" value="ECO:0007669"/>
    <property type="project" value="InterPro"/>
</dbReference>
<evidence type="ECO:0000313" key="7">
    <source>
        <dbReference type="EMBL" id="MBC1190735.1"/>
    </source>
</evidence>
<dbReference type="SFLD" id="SFLDF00299">
    <property type="entry name" value="anaerobic_ribonucleoside-triph"/>
    <property type="match status" value="1"/>
</dbReference>
<evidence type="ECO:0000256" key="3">
    <source>
        <dbReference type="ARBA" id="ARBA00022691"/>
    </source>
</evidence>
<dbReference type="InterPro" id="IPR012837">
    <property type="entry name" value="NrdG"/>
</dbReference>
<keyword evidence="5" id="KW-0408">Iron</keyword>
<dbReference type="SFLD" id="SFLDG01063">
    <property type="entry name" value="activating_enzymes__group_1"/>
    <property type="match status" value="1"/>
</dbReference>
<gene>
    <name evidence="7" type="ORF">H0902_07860</name>
</gene>
<dbReference type="Gene3D" id="3.20.20.70">
    <property type="entry name" value="Aldolase class I"/>
    <property type="match status" value="1"/>
</dbReference>
<dbReference type="CDD" id="cd01335">
    <property type="entry name" value="Radical_SAM"/>
    <property type="match status" value="1"/>
</dbReference>